<dbReference type="AlphaFoldDB" id="A0A9P5PXX8"/>
<gene>
    <name evidence="1" type="ORF">BDP27DRAFT_1316564</name>
</gene>
<comment type="caution">
    <text evidence="1">The sequence shown here is derived from an EMBL/GenBank/DDBJ whole genome shotgun (WGS) entry which is preliminary data.</text>
</comment>
<evidence type="ECO:0000313" key="2">
    <source>
        <dbReference type="Proteomes" id="UP000772434"/>
    </source>
</evidence>
<keyword evidence="2" id="KW-1185">Reference proteome</keyword>
<proteinExistence type="predicted"/>
<organism evidence="1 2">
    <name type="scientific">Rhodocollybia butyracea</name>
    <dbReference type="NCBI Taxonomy" id="206335"/>
    <lineage>
        <taxon>Eukaryota</taxon>
        <taxon>Fungi</taxon>
        <taxon>Dikarya</taxon>
        <taxon>Basidiomycota</taxon>
        <taxon>Agaricomycotina</taxon>
        <taxon>Agaricomycetes</taxon>
        <taxon>Agaricomycetidae</taxon>
        <taxon>Agaricales</taxon>
        <taxon>Marasmiineae</taxon>
        <taxon>Omphalotaceae</taxon>
        <taxon>Rhodocollybia</taxon>
    </lineage>
</organism>
<reference evidence="1" key="1">
    <citation type="submission" date="2020-11" db="EMBL/GenBank/DDBJ databases">
        <authorList>
            <consortium name="DOE Joint Genome Institute"/>
            <person name="Ahrendt S."/>
            <person name="Riley R."/>
            <person name="Andreopoulos W."/>
            <person name="Labutti K."/>
            <person name="Pangilinan J."/>
            <person name="Ruiz-Duenas F.J."/>
            <person name="Barrasa J.M."/>
            <person name="Sanchez-Garcia M."/>
            <person name="Camarero S."/>
            <person name="Miyauchi S."/>
            <person name="Serrano A."/>
            <person name="Linde D."/>
            <person name="Babiker R."/>
            <person name="Drula E."/>
            <person name="Ayuso-Fernandez I."/>
            <person name="Pacheco R."/>
            <person name="Padilla G."/>
            <person name="Ferreira P."/>
            <person name="Barriuso J."/>
            <person name="Kellner H."/>
            <person name="Castanera R."/>
            <person name="Alfaro M."/>
            <person name="Ramirez L."/>
            <person name="Pisabarro A.G."/>
            <person name="Kuo A."/>
            <person name="Tritt A."/>
            <person name="Lipzen A."/>
            <person name="He G."/>
            <person name="Yan M."/>
            <person name="Ng V."/>
            <person name="Cullen D."/>
            <person name="Martin F."/>
            <person name="Rosso M.-N."/>
            <person name="Henrissat B."/>
            <person name="Hibbett D."/>
            <person name="Martinez A.T."/>
            <person name="Grigoriev I.V."/>
        </authorList>
    </citation>
    <scope>NUCLEOTIDE SEQUENCE</scope>
    <source>
        <strain evidence="1">AH 40177</strain>
    </source>
</reference>
<evidence type="ECO:0000313" key="1">
    <source>
        <dbReference type="EMBL" id="KAF9074624.1"/>
    </source>
</evidence>
<dbReference type="EMBL" id="JADNRY010000012">
    <property type="protein sequence ID" value="KAF9074624.1"/>
    <property type="molecule type" value="Genomic_DNA"/>
</dbReference>
<dbReference type="OrthoDB" id="2985334at2759"/>
<dbReference type="Proteomes" id="UP000772434">
    <property type="component" value="Unassembled WGS sequence"/>
</dbReference>
<sequence length="114" mass="12714">MDQSPTQLSCRRCQASFETPEHVLLQCLGIPELVAVRNDFRTRGAVSIPDLHPRFVLSDGDAISLLKQAIFSWTAVSFTAKFVYKAIQIWSFTVTGGRVRYGSESEDSDPDVFS</sequence>
<name>A0A9P5PXX8_9AGAR</name>
<accession>A0A9P5PXX8</accession>
<protein>
    <submittedName>
        <fullName evidence="1">Uncharacterized protein</fullName>
    </submittedName>
</protein>